<keyword evidence="2" id="KW-1185">Reference proteome</keyword>
<comment type="caution">
    <text evidence="1">The sequence shown here is derived from an EMBL/GenBank/DDBJ whole genome shotgun (WGS) entry which is preliminary data.</text>
</comment>
<dbReference type="InterPro" id="IPR011989">
    <property type="entry name" value="ARM-like"/>
</dbReference>
<dbReference type="InterPro" id="IPR016024">
    <property type="entry name" value="ARM-type_fold"/>
</dbReference>
<organism evidence="1 2">
    <name type="scientific">Culex pipiens pipiens</name>
    <name type="common">Northern house mosquito</name>
    <dbReference type="NCBI Taxonomy" id="38569"/>
    <lineage>
        <taxon>Eukaryota</taxon>
        <taxon>Metazoa</taxon>
        <taxon>Ecdysozoa</taxon>
        <taxon>Arthropoda</taxon>
        <taxon>Hexapoda</taxon>
        <taxon>Insecta</taxon>
        <taxon>Pterygota</taxon>
        <taxon>Neoptera</taxon>
        <taxon>Endopterygota</taxon>
        <taxon>Diptera</taxon>
        <taxon>Nematocera</taxon>
        <taxon>Culicoidea</taxon>
        <taxon>Culicidae</taxon>
        <taxon>Culicinae</taxon>
        <taxon>Culicini</taxon>
        <taxon>Culex</taxon>
        <taxon>Culex</taxon>
    </lineage>
</organism>
<sequence>KTSQNEHSLPASKLFNPSEILIFIDLFHWALEALDIYTINVPAMGMPQTLPQQKQALQMPRSKEEKEVLEHFSGVFLTMDSQNFQEIFASTIDFMVDRLYKNSALQVIANSFLANPKTSPLFATVLVEYLLERMEEMGSNIERSNLYLRLFKLVFGSVSLFAAENEHMLKPHLHSIVNKSMELAMTAKEPYNYFLLLRALFRSIGGGSHDLLYQEFLPLLPNLLEGLNRLQSGFHKQFLKDLFVELCLTVPVRLSSLLPYLPMLMDPLVSALHGSHTLVSQGLRTLELCVDNLQPDFLYDHIQPVRADLMQALWRTLRNQDSAAVVAFRVLGKFGGGNRKMMIEPQALQYLESDTLQPAVVAYFQEHRKPIDFPVDKVIETAFNALKTSTTDPFYWRQSWEVIRCYLAASICLDDDKHTLQKLFMHPSFTENNVLPTSAYYTLYDKQARQTHQRAITGMFVAAATKELRGSVLPTMVAVVRHYTMVAIAQQAGPFPHKHYNVNSGLDPLVLIDALTEIMGHEEKELCKPGNLAMVLILETATNIMGSKERACRLPMMQYLAEKMAALCYERPWYSKMGGCIALKFLFQNMAMRWLYQHLFIFLKAFMFIIMDLTGEVSSGAIDMAKNYLEKMLKICMTPLDRDCKNDELVATQKKAMYDVIHELVRQVTSPHTLVRETAMSSLRLIAELQNKSVTEVMNPHREVLVDMIPPKKHLLRHQPASAQIGLMDGNTFCTTLEPRLFTI</sequence>
<dbReference type="AlphaFoldDB" id="A0ABD1DQG4"/>
<dbReference type="InterPro" id="IPR046807">
    <property type="entry name" value="Tra1_central"/>
</dbReference>
<dbReference type="InterPro" id="IPR050517">
    <property type="entry name" value="DDR_Repair_Kinase"/>
</dbReference>
<dbReference type="SUPFAM" id="SSF48371">
    <property type="entry name" value="ARM repeat"/>
    <property type="match status" value="1"/>
</dbReference>
<evidence type="ECO:0000313" key="1">
    <source>
        <dbReference type="EMBL" id="KAL1401995.1"/>
    </source>
</evidence>
<dbReference type="Pfam" id="PF20175">
    <property type="entry name" value="Tra1_central"/>
    <property type="match status" value="1"/>
</dbReference>
<gene>
    <name evidence="1" type="ORF">pipiens_019904</name>
</gene>
<proteinExistence type="predicted"/>
<dbReference type="InterPro" id="IPR046805">
    <property type="entry name" value="Tra1_ring"/>
</dbReference>
<dbReference type="Gene3D" id="1.25.10.10">
    <property type="entry name" value="Leucine-rich Repeat Variant"/>
    <property type="match status" value="1"/>
</dbReference>
<dbReference type="Proteomes" id="UP001562425">
    <property type="component" value="Unassembled WGS sequence"/>
</dbReference>
<feature type="non-terminal residue" evidence="1">
    <location>
        <position position="1"/>
    </location>
</feature>
<accession>A0ABD1DQG4</accession>
<feature type="non-terminal residue" evidence="1">
    <location>
        <position position="744"/>
    </location>
</feature>
<reference evidence="1 2" key="1">
    <citation type="submission" date="2024-05" db="EMBL/GenBank/DDBJ databases">
        <title>Culex pipiens pipiens assembly and annotation.</title>
        <authorList>
            <person name="Alout H."/>
            <person name="Durand T."/>
        </authorList>
    </citation>
    <scope>NUCLEOTIDE SEQUENCE [LARGE SCALE GENOMIC DNA]</scope>
    <source>
        <strain evidence="1">HA-2024</strain>
        <tissue evidence="1">Whole body</tissue>
    </source>
</reference>
<dbReference type="PANTHER" id="PTHR11139">
    <property type="entry name" value="ATAXIA TELANGIECTASIA MUTATED ATM -RELATED"/>
    <property type="match status" value="1"/>
</dbReference>
<evidence type="ECO:0000313" key="2">
    <source>
        <dbReference type="Proteomes" id="UP001562425"/>
    </source>
</evidence>
<protein>
    <submittedName>
        <fullName evidence="1">Uncharacterized protein</fullName>
    </submittedName>
</protein>
<dbReference type="PANTHER" id="PTHR11139:SF1">
    <property type="entry name" value="TRANSFORMATION_TRANSCRIPTION DOMAIN-ASSOCIATED PROTEIN"/>
    <property type="match status" value="1"/>
</dbReference>
<dbReference type="EMBL" id="JBEHCU010003752">
    <property type="protein sequence ID" value="KAL1401995.1"/>
    <property type="molecule type" value="Genomic_DNA"/>
</dbReference>
<dbReference type="Pfam" id="PF20206">
    <property type="entry name" value="Tra1_ring"/>
    <property type="match status" value="1"/>
</dbReference>
<name>A0ABD1DQG4_CULPP</name>